<sequence>MPRRSFLAALGAGALGTGALLARNASAAPAARLDRIGLELYAVRKAMKENPEKTLAAIRAIGYTDVELLWSFKNFDRSTAQVKAALKAEGLTATSAHMAPETLLSEWSESLRTAKTLGHQYLVVPSLPSETKRSINAWKIWADRFNAAGEEARRAGIWLAFHNEPDHLRKVEGEIPLDVFLARTELKFVRFQLDVGNMLMGGGDPMDYLNRYKDRIGSFHLKNVVADRSKDTELGAGTFDLRAFLAAVPELAKKPCFVEQEGAADELASAKTNFEYLRGLSF</sequence>
<dbReference type="Proteomes" id="UP000500938">
    <property type="component" value="Chromosome"/>
</dbReference>
<dbReference type="RefSeq" id="WP_171224923.1">
    <property type="nucleotide sequence ID" value="NZ_CP053085.1"/>
</dbReference>
<proteinExistence type="predicted"/>
<feature type="domain" description="Xylose isomerase-like TIM barrel" evidence="2">
    <location>
        <begin position="55"/>
        <end position="278"/>
    </location>
</feature>
<dbReference type="InterPro" id="IPR050312">
    <property type="entry name" value="IolE/XylAMocC-like"/>
</dbReference>
<name>A0A6M4ILA6_9BACT</name>
<dbReference type="EMBL" id="CP053085">
    <property type="protein sequence ID" value="QJR35493.1"/>
    <property type="molecule type" value="Genomic_DNA"/>
</dbReference>
<evidence type="ECO:0000313" key="4">
    <source>
        <dbReference type="Proteomes" id="UP000500938"/>
    </source>
</evidence>
<reference evidence="3 4" key="1">
    <citation type="submission" date="2020-05" db="EMBL/GenBank/DDBJ databases">
        <title>Complete genome sequence of Gemmatimonas greenlandica TET16.</title>
        <authorList>
            <person name="Zeng Y."/>
        </authorList>
    </citation>
    <scope>NUCLEOTIDE SEQUENCE [LARGE SCALE GENOMIC DNA]</scope>
    <source>
        <strain evidence="3 4">TET16</strain>
    </source>
</reference>
<feature type="signal peptide" evidence="1">
    <location>
        <begin position="1"/>
        <end position="27"/>
    </location>
</feature>
<dbReference type="InterPro" id="IPR006311">
    <property type="entry name" value="TAT_signal"/>
</dbReference>
<dbReference type="Pfam" id="PF01261">
    <property type="entry name" value="AP_endonuc_2"/>
    <property type="match status" value="1"/>
</dbReference>
<keyword evidence="4" id="KW-1185">Reference proteome</keyword>
<feature type="chain" id="PRO_5027116617" evidence="1">
    <location>
        <begin position="28"/>
        <end position="282"/>
    </location>
</feature>
<evidence type="ECO:0000313" key="3">
    <source>
        <dbReference type="EMBL" id="QJR35493.1"/>
    </source>
</evidence>
<keyword evidence="1" id="KW-0732">Signal</keyword>
<dbReference type="Gene3D" id="3.20.20.150">
    <property type="entry name" value="Divalent-metal-dependent TIM barrel enzymes"/>
    <property type="match status" value="1"/>
</dbReference>
<keyword evidence="3" id="KW-0413">Isomerase</keyword>
<dbReference type="KEGG" id="ggr:HKW67_08230"/>
<dbReference type="SUPFAM" id="SSF51658">
    <property type="entry name" value="Xylose isomerase-like"/>
    <property type="match status" value="1"/>
</dbReference>
<dbReference type="InterPro" id="IPR013022">
    <property type="entry name" value="Xyl_isomerase-like_TIM-brl"/>
</dbReference>
<dbReference type="InterPro" id="IPR036237">
    <property type="entry name" value="Xyl_isomerase-like_sf"/>
</dbReference>
<organism evidence="3 4">
    <name type="scientific">Gemmatimonas groenlandica</name>
    <dbReference type="NCBI Taxonomy" id="2732249"/>
    <lineage>
        <taxon>Bacteria</taxon>
        <taxon>Pseudomonadati</taxon>
        <taxon>Gemmatimonadota</taxon>
        <taxon>Gemmatimonadia</taxon>
        <taxon>Gemmatimonadales</taxon>
        <taxon>Gemmatimonadaceae</taxon>
        <taxon>Gemmatimonas</taxon>
    </lineage>
</organism>
<dbReference type="PROSITE" id="PS51318">
    <property type="entry name" value="TAT"/>
    <property type="match status" value="1"/>
</dbReference>
<dbReference type="GO" id="GO:0016853">
    <property type="term" value="F:isomerase activity"/>
    <property type="evidence" value="ECO:0007669"/>
    <property type="project" value="UniProtKB-KW"/>
</dbReference>
<evidence type="ECO:0000256" key="1">
    <source>
        <dbReference type="SAM" id="SignalP"/>
    </source>
</evidence>
<protein>
    <submittedName>
        <fullName evidence="3">Sugar phosphate isomerase/epimerase</fullName>
    </submittedName>
</protein>
<accession>A0A6M4ILA6</accession>
<dbReference type="AlphaFoldDB" id="A0A6M4ILA6"/>
<dbReference type="PANTHER" id="PTHR12110:SF41">
    <property type="entry name" value="INOSOSE DEHYDRATASE"/>
    <property type="match status" value="1"/>
</dbReference>
<evidence type="ECO:0000259" key="2">
    <source>
        <dbReference type="Pfam" id="PF01261"/>
    </source>
</evidence>
<gene>
    <name evidence="3" type="ORF">HKW67_08230</name>
</gene>
<dbReference type="PANTHER" id="PTHR12110">
    <property type="entry name" value="HYDROXYPYRUVATE ISOMERASE"/>
    <property type="match status" value="1"/>
</dbReference>